<dbReference type="AlphaFoldDB" id="A0AAV4TPH3"/>
<keyword evidence="3" id="KW-1185">Reference proteome</keyword>
<protein>
    <submittedName>
        <fullName evidence="2">Vacuolar protein sorting-associated protein 13D</fullName>
    </submittedName>
</protein>
<dbReference type="Proteomes" id="UP001054945">
    <property type="component" value="Unassembled WGS sequence"/>
</dbReference>
<evidence type="ECO:0000313" key="2">
    <source>
        <dbReference type="EMBL" id="GIY47639.1"/>
    </source>
</evidence>
<feature type="region of interest" description="Disordered" evidence="1">
    <location>
        <begin position="146"/>
        <end position="186"/>
    </location>
</feature>
<feature type="compositionally biased region" description="Polar residues" evidence="1">
    <location>
        <begin position="163"/>
        <end position="174"/>
    </location>
</feature>
<evidence type="ECO:0000256" key="1">
    <source>
        <dbReference type="SAM" id="MobiDB-lite"/>
    </source>
</evidence>
<comment type="caution">
    <text evidence="2">The sequence shown here is derived from an EMBL/GenBank/DDBJ whole genome shotgun (WGS) entry which is preliminary data.</text>
</comment>
<organism evidence="2 3">
    <name type="scientific">Caerostris extrusa</name>
    <name type="common">Bark spider</name>
    <name type="synonym">Caerostris bankana</name>
    <dbReference type="NCBI Taxonomy" id="172846"/>
    <lineage>
        <taxon>Eukaryota</taxon>
        <taxon>Metazoa</taxon>
        <taxon>Ecdysozoa</taxon>
        <taxon>Arthropoda</taxon>
        <taxon>Chelicerata</taxon>
        <taxon>Arachnida</taxon>
        <taxon>Araneae</taxon>
        <taxon>Araneomorphae</taxon>
        <taxon>Entelegynae</taxon>
        <taxon>Araneoidea</taxon>
        <taxon>Araneidae</taxon>
        <taxon>Caerostris</taxon>
    </lineage>
</organism>
<proteinExistence type="predicted"/>
<feature type="compositionally biased region" description="Polar residues" evidence="1">
    <location>
        <begin position="146"/>
        <end position="155"/>
    </location>
</feature>
<evidence type="ECO:0000313" key="3">
    <source>
        <dbReference type="Proteomes" id="UP001054945"/>
    </source>
</evidence>
<name>A0AAV4TPH3_CAEEX</name>
<accession>A0AAV4TPH3</accession>
<gene>
    <name evidence="2" type="primary">VPS13D_0</name>
    <name evidence="2" type="ORF">CEXT_730871</name>
</gene>
<dbReference type="EMBL" id="BPLR01011605">
    <property type="protein sequence ID" value="GIY47639.1"/>
    <property type="molecule type" value="Genomic_DNA"/>
</dbReference>
<sequence>MNYLLLKVKPQTSETVSKLHNSFKVKFELPDLITELRDDLTDREEGIVNITFQNFLLEYHMEKLYEATLQVTLHALLMEDLRNNDVSHRCYLMSSVNQTKGNIYPVLPKSNFISTSCPSLTEASEVFSNLSSVSLPDRLYTQNMFSLKSSRNPSGNRPIPRSLSKNGRKLSNYSPPSPTASDDLKNHSSDALVSINVTIIDKKSPHFAKNTTKPIGLST</sequence>
<reference evidence="2 3" key="1">
    <citation type="submission" date="2021-06" db="EMBL/GenBank/DDBJ databases">
        <title>Caerostris extrusa draft genome.</title>
        <authorList>
            <person name="Kono N."/>
            <person name="Arakawa K."/>
        </authorList>
    </citation>
    <scope>NUCLEOTIDE SEQUENCE [LARGE SCALE GENOMIC DNA]</scope>
</reference>